<organism evidence="2 3">
    <name type="scientific">Mesorhabditis spiculigera</name>
    <dbReference type="NCBI Taxonomy" id="96644"/>
    <lineage>
        <taxon>Eukaryota</taxon>
        <taxon>Metazoa</taxon>
        <taxon>Ecdysozoa</taxon>
        <taxon>Nematoda</taxon>
        <taxon>Chromadorea</taxon>
        <taxon>Rhabditida</taxon>
        <taxon>Rhabditina</taxon>
        <taxon>Rhabditomorpha</taxon>
        <taxon>Rhabditoidea</taxon>
        <taxon>Rhabditidae</taxon>
        <taxon>Mesorhabditinae</taxon>
        <taxon>Mesorhabditis</taxon>
    </lineage>
</organism>
<sequence>MSREGNETLHRCKLAEHNYRHRKWKRLFLLVEVISFLGAVSLTGDLLYRFGWVYLAETFSKQDRLLLVIFAVMAMYGNAIFVVMKLVGVSKKYPEPLTIFFVVGDFRFQHLDFIPGAAANRLWLHNISRVGKDRQSFTLNPLNLMASPTAEIDDVAGDNFEVPKDAMDYSEYGNYVVHSCDIASNRVRYLFLKFGFFASIVVQGLTMLGYIGWIMGYIGYFAGPGRTHSGQFDEAVQILNFLTKAGAFVMFVAFLGLAVQGVFLKRSTLLWMYLIFQVTCTPLTMPSRLTWSYGWAYHGQIPYLSVLQELGLSLHCFSAILAFLNIKAMETCPQCY</sequence>
<keyword evidence="1" id="KW-0812">Transmembrane</keyword>
<proteinExistence type="predicted"/>
<reference evidence="2" key="1">
    <citation type="submission" date="2023-06" db="EMBL/GenBank/DDBJ databases">
        <authorList>
            <person name="Delattre M."/>
        </authorList>
    </citation>
    <scope>NUCLEOTIDE SEQUENCE</scope>
    <source>
        <strain evidence="2">AF72</strain>
    </source>
</reference>
<dbReference type="AlphaFoldDB" id="A0AA36CRI7"/>
<feature type="transmembrane region" description="Helical" evidence="1">
    <location>
        <begin position="301"/>
        <end position="324"/>
    </location>
</feature>
<keyword evidence="3" id="KW-1185">Reference proteome</keyword>
<feature type="transmembrane region" description="Helical" evidence="1">
    <location>
        <begin position="270"/>
        <end position="289"/>
    </location>
</feature>
<gene>
    <name evidence="2" type="ORF">MSPICULIGERA_LOCUS12338</name>
</gene>
<feature type="transmembrane region" description="Helical" evidence="1">
    <location>
        <begin position="194"/>
        <end position="218"/>
    </location>
</feature>
<feature type="transmembrane region" description="Helical" evidence="1">
    <location>
        <begin position="64"/>
        <end position="84"/>
    </location>
</feature>
<keyword evidence="1" id="KW-0472">Membrane</keyword>
<keyword evidence="1" id="KW-1133">Transmembrane helix</keyword>
<name>A0AA36CRI7_9BILA</name>
<dbReference type="Proteomes" id="UP001177023">
    <property type="component" value="Unassembled WGS sequence"/>
</dbReference>
<accession>A0AA36CRI7</accession>
<feature type="non-terminal residue" evidence="2">
    <location>
        <position position="336"/>
    </location>
</feature>
<evidence type="ECO:0000313" key="3">
    <source>
        <dbReference type="Proteomes" id="UP001177023"/>
    </source>
</evidence>
<dbReference type="EMBL" id="CATQJA010002625">
    <property type="protein sequence ID" value="CAJ0573994.1"/>
    <property type="molecule type" value="Genomic_DNA"/>
</dbReference>
<feature type="transmembrane region" description="Helical" evidence="1">
    <location>
        <begin position="238"/>
        <end position="258"/>
    </location>
</feature>
<evidence type="ECO:0000313" key="2">
    <source>
        <dbReference type="EMBL" id="CAJ0573994.1"/>
    </source>
</evidence>
<protein>
    <submittedName>
        <fullName evidence="2">Uncharacterized protein</fullName>
    </submittedName>
</protein>
<evidence type="ECO:0000256" key="1">
    <source>
        <dbReference type="SAM" id="Phobius"/>
    </source>
</evidence>
<feature type="transmembrane region" description="Helical" evidence="1">
    <location>
        <begin position="27"/>
        <end position="44"/>
    </location>
</feature>
<comment type="caution">
    <text evidence="2">The sequence shown here is derived from an EMBL/GenBank/DDBJ whole genome shotgun (WGS) entry which is preliminary data.</text>
</comment>